<evidence type="ECO:0000313" key="2">
    <source>
        <dbReference type="Proteomes" id="UP000325054"/>
    </source>
</evidence>
<name>A0A5D4TMM7_9BACI</name>
<dbReference type="Pfam" id="PF12686">
    <property type="entry name" value="DUF3800"/>
    <property type="match status" value="1"/>
</dbReference>
<dbReference type="Proteomes" id="UP000325054">
    <property type="component" value="Unassembled WGS sequence"/>
</dbReference>
<dbReference type="InterPro" id="IPR024524">
    <property type="entry name" value="DUF3800"/>
</dbReference>
<gene>
    <name evidence="1" type="ORF">FZC80_17955</name>
</gene>
<evidence type="ECO:0000313" key="1">
    <source>
        <dbReference type="EMBL" id="TYS75316.1"/>
    </source>
</evidence>
<dbReference type="RefSeq" id="WP_148992719.1">
    <property type="nucleotide sequence ID" value="NZ_VTEW01000017.1"/>
</dbReference>
<proteinExistence type="predicted"/>
<dbReference type="AlphaFoldDB" id="A0A5D4TMM7"/>
<dbReference type="OrthoDB" id="2991108at2"/>
<comment type="caution">
    <text evidence="1">The sequence shown here is derived from an EMBL/GenBank/DDBJ whole genome shotgun (WGS) entry which is preliminary data.</text>
</comment>
<organism evidence="1 2">
    <name type="scientific">Rossellomorea aquimaris</name>
    <dbReference type="NCBI Taxonomy" id="189382"/>
    <lineage>
        <taxon>Bacteria</taxon>
        <taxon>Bacillati</taxon>
        <taxon>Bacillota</taxon>
        <taxon>Bacilli</taxon>
        <taxon>Bacillales</taxon>
        <taxon>Bacillaceae</taxon>
        <taxon>Rossellomorea</taxon>
    </lineage>
</organism>
<accession>A0A5D4TMM7</accession>
<reference evidence="1 2" key="1">
    <citation type="submission" date="2019-08" db="EMBL/GenBank/DDBJ databases">
        <title>Bacillus genomes from the desert of Cuatro Cienegas, Coahuila.</title>
        <authorList>
            <person name="Olmedo-Alvarez G."/>
        </authorList>
    </citation>
    <scope>NUCLEOTIDE SEQUENCE [LARGE SCALE GENOMIC DNA]</scope>
    <source>
        <strain evidence="1 2">CH451a_14T</strain>
    </source>
</reference>
<sequence length="509" mass="59606">MNNNGNENQKVYTFYYDESEHSRKINQKTIQAGNYSNNFIAVIIGYSNWRKSDIEQKFNNFKDKYQSRLVNNNEFKSTSVKLKYGFASINKHNLSFLSDFLDLVDEDILLYFSVLNKIEYITNQIFNKYENSLLINMDNLRYSISKSVSLYKPQNVIEAVYNDGDIVGELKKFFQERIKANNSNIILKERENSMFNDLVVILDDCNKDFKIDWEYTISFDGFKKYIDENEIKKYQLILDKEGDKNEDSKTLVAARKMNIKNVIEDDSKNHIGIQIADLIAGIISKFIKMLEENIAYKNIKEATSKKLLPKEWFSINNNQLVLYKKLCKLITQLNNSWFKSYSGNYADNLVQFLSLLNYFNKYENYQDYREIGLEMHAEYYNTLVVTTLENYYSTMGSKLPINPITVDDGIYYNQRGAKCYIDWTKHDFLKIPSSESGKVYIVLSVGFFGNMEQPNITVEYNNQIECYLLPLELLNWAINCVSISNMVSNIFPSQVKFGVVNNRYYAEII</sequence>
<evidence type="ECO:0008006" key="3">
    <source>
        <dbReference type="Google" id="ProtNLM"/>
    </source>
</evidence>
<protein>
    <recommendedName>
        <fullName evidence="3">DUF3800 domain-containing protein</fullName>
    </recommendedName>
</protein>
<dbReference type="EMBL" id="VTEW01000017">
    <property type="protein sequence ID" value="TYS75316.1"/>
    <property type="molecule type" value="Genomic_DNA"/>
</dbReference>